<reference evidence="10" key="1">
    <citation type="journal article" date="2023" name="Mol. Phylogenet. Evol.">
        <title>Genome-scale phylogeny and comparative genomics of the fungal order Sordariales.</title>
        <authorList>
            <person name="Hensen N."/>
            <person name="Bonometti L."/>
            <person name="Westerberg I."/>
            <person name="Brannstrom I.O."/>
            <person name="Guillou S."/>
            <person name="Cros-Aarteil S."/>
            <person name="Calhoun S."/>
            <person name="Haridas S."/>
            <person name="Kuo A."/>
            <person name="Mondo S."/>
            <person name="Pangilinan J."/>
            <person name="Riley R."/>
            <person name="LaButti K."/>
            <person name="Andreopoulos B."/>
            <person name="Lipzen A."/>
            <person name="Chen C."/>
            <person name="Yan M."/>
            <person name="Daum C."/>
            <person name="Ng V."/>
            <person name="Clum A."/>
            <person name="Steindorff A."/>
            <person name="Ohm R.A."/>
            <person name="Martin F."/>
            <person name="Silar P."/>
            <person name="Natvig D.O."/>
            <person name="Lalanne C."/>
            <person name="Gautier V."/>
            <person name="Ament-Velasquez S.L."/>
            <person name="Kruys A."/>
            <person name="Hutchinson M.I."/>
            <person name="Powell A.J."/>
            <person name="Barry K."/>
            <person name="Miller A.N."/>
            <person name="Grigoriev I.V."/>
            <person name="Debuchy R."/>
            <person name="Gladieux P."/>
            <person name="Hiltunen Thoren M."/>
            <person name="Johannesson H."/>
        </authorList>
    </citation>
    <scope>NUCLEOTIDE SEQUENCE</scope>
    <source>
        <strain evidence="10">PSN243</strain>
    </source>
</reference>
<dbReference type="InterPro" id="IPR059122">
    <property type="entry name" value="Beta-prop_WDR5-like"/>
</dbReference>
<comment type="caution">
    <text evidence="10">The sequence shown here is derived from an EMBL/GenBank/DDBJ whole genome shotgun (WGS) entry which is preliminary data.</text>
</comment>
<feature type="repeat" description="WD" evidence="7">
    <location>
        <begin position="301"/>
        <end position="342"/>
    </location>
</feature>
<gene>
    <name evidence="10" type="ORF">QBC34DRAFT_405556</name>
</gene>
<evidence type="ECO:0000313" key="11">
    <source>
        <dbReference type="Proteomes" id="UP001321760"/>
    </source>
</evidence>
<feature type="region of interest" description="Disordered" evidence="8">
    <location>
        <begin position="255"/>
        <end position="298"/>
    </location>
</feature>
<feature type="repeat" description="WD" evidence="7">
    <location>
        <begin position="455"/>
        <end position="478"/>
    </location>
</feature>
<dbReference type="SUPFAM" id="SSF50978">
    <property type="entry name" value="WD40 repeat-like"/>
    <property type="match status" value="1"/>
</dbReference>
<dbReference type="PANTHER" id="PTHR22847:SF637">
    <property type="entry name" value="WD REPEAT DOMAIN 5B"/>
    <property type="match status" value="1"/>
</dbReference>
<dbReference type="Gene3D" id="2.130.10.10">
    <property type="entry name" value="YVTN repeat-like/Quinoprotein amine dehydrogenase"/>
    <property type="match status" value="2"/>
</dbReference>
<dbReference type="GO" id="GO:0048188">
    <property type="term" value="C:Set1C/COMPASS complex"/>
    <property type="evidence" value="ECO:0007669"/>
    <property type="project" value="TreeGrafter"/>
</dbReference>
<accession>A0AAV9GM14</accession>
<dbReference type="CDD" id="cd00200">
    <property type="entry name" value="WD40"/>
    <property type="match status" value="1"/>
</dbReference>
<dbReference type="Proteomes" id="UP001321760">
    <property type="component" value="Unassembled WGS sequence"/>
</dbReference>
<evidence type="ECO:0000256" key="1">
    <source>
        <dbReference type="ARBA" id="ARBA00022574"/>
    </source>
</evidence>
<feature type="compositionally biased region" description="Low complexity" evidence="8">
    <location>
        <begin position="119"/>
        <end position="146"/>
    </location>
</feature>
<dbReference type="AlphaFoldDB" id="A0AAV9GM14"/>
<dbReference type="Pfam" id="PF25175">
    <property type="entry name" value="Beta-prop_WDR5"/>
    <property type="match status" value="1"/>
</dbReference>
<dbReference type="PROSITE" id="PS50082">
    <property type="entry name" value="WD_REPEATS_2"/>
    <property type="match status" value="6"/>
</dbReference>
<name>A0AAV9GM14_9PEZI</name>
<organism evidence="10 11">
    <name type="scientific">Podospora aff. communis PSN243</name>
    <dbReference type="NCBI Taxonomy" id="3040156"/>
    <lineage>
        <taxon>Eukaryota</taxon>
        <taxon>Fungi</taxon>
        <taxon>Dikarya</taxon>
        <taxon>Ascomycota</taxon>
        <taxon>Pezizomycotina</taxon>
        <taxon>Sordariomycetes</taxon>
        <taxon>Sordariomycetidae</taxon>
        <taxon>Sordariales</taxon>
        <taxon>Podosporaceae</taxon>
        <taxon>Podospora</taxon>
    </lineage>
</organism>
<proteinExistence type="inferred from homology"/>
<evidence type="ECO:0000256" key="5">
    <source>
        <dbReference type="ARBA" id="ARBA00039789"/>
    </source>
</evidence>
<dbReference type="InterPro" id="IPR019775">
    <property type="entry name" value="WD40_repeat_CS"/>
</dbReference>
<comment type="function">
    <text evidence="6">Involved in mitochondrial fission. Acts as an adapter protein required to form mitochondrial fission complexes. Formation of these complexes is required to promote constriction and fission of the mitochondrial compartment at a late step in mitochondrial division.</text>
</comment>
<sequence>MSELGSAGGLPVTETPSKRRRVHDDSVDSTPRYGSPDAPLHGQKLSIRRAPRGLKDSAASESDDKRNRYRSSTPSSPHPSRLGSQTPTRPRQRSRSPMYSASQSPRSPRSPRSRRSGTRSRSSSSTSSSRSRSPTHSRSSSSSSARRSPRSREASQPPPPSTRQPIIPRYQKQVALRGHTAAISQVRISPDGRWIASASADGTAKIWDAETGENIDTLVGHMAGVSCVAWAPDSNSLATGSDDKAIRLWDRVTADPAHASGEGGRGDGAEEDGRTRGRGAKTDYRRKKTETRGGMTGSRPLKGHHNYVYCLAFSPKGNILASGSYDEAVFLWDVRAGRLMRSLPAHSDPVSGIDFCRDGTLVVSCSTDGLIRIWDTSTGQCLRTLVHEDNPAVTNVCFSPNGRFVLAFSLDSSIRLWDYVSGAVKKTYQGHKNQGFSIGGCFGLLAETDGRSIAFVASASEDGDIVLWDVITKQIVQRIERAHKGVCFWVDVHGGTLVSAGQDGTIEVFGHAGAVSAGEGMRNGTAGDINGVNGHGGRKGSVSPKTAAMVDDELQRQIEEDSGSPLLQVKEEQA</sequence>
<feature type="compositionally biased region" description="Basic residues" evidence="8">
    <location>
        <begin position="109"/>
        <end position="118"/>
    </location>
</feature>
<evidence type="ECO:0000256" key="6">
    <source>
        <dbReference type="ARBA" id="ARBA00043913"/>
    </source>
</evidence>
<protein>
    <recommendedName>
        <fullName evidence="5">Mitochondrial division protein 1</fullName>
    </recommendedName>
</protein>
<comment type="similarity">
    <text evidence="4">Belongs to the WD repeat MDV1/CAF4 family.</text>
</comment>
<feature type="compositionally biased region" description="Basic and acidic residues" evidence="8">
    <location>
        <begin position="264"/>
        <end position="283"/>
    </location>
</feature>
<dbReference type="SMART" id="SM00320">
    <property type="entry name" value="WD40"/>
    <property type="match status" value="7"/>
</dbReference>
<evidence type="ECO:0000259" key="9">
    <source>
        <dbReference type="Pfam" id="PF25175"/>
    </source>
</evidence>
<dbReference type="InterPro" id="IPR020472">
    <property type="entry name" value="WD40_PAC1"/>
</dbReference>
<dbReference type="EMBL" id="MU865938">
    <property type="protein sequence ID" value="KAK4449294.1"/>
    <property type="molecule type" value="Genomic_DNA"/>
</dbReference>
<dbReference type="InterPro" id="IPR036322">
    <property type="entry name" value="WD40_repeat_dom_sf"/>
</dbReference>
<feature type="repeat" description="WD" evidence="7">
    <location>
        <begin position="176"/>
        <end position="217"/>
    </location>
</feature>
<dbReference type="InterPro" id="IPR001680">
    <property type="entry name" value="WD40_rpt"/>
</dbReference>
<keyword evidence="1 7" id="KW-0853">WD repeat</keyword>
<evidence type="ECO:0000256" key="8">
    <source>
        <dbReference type="SAM" id="MobiDB-lite"/>
    </source>
</evidence>
<feature type="region of interest" description="Disordered" evidence="8">
    <location>
        <begin position="1"/>
        <end position="167"/>
    </location>
</feature>
<dbReference type="PROSITE" id="PS50294">
    <property type="entry name" value="WD_REPEATS_REGION"/>
    <property type="match status" value="5"/>
</dbReference>
<evidence type="ECO:0000256" key="4">
    <source>
        <dbReference type="ARBA" id="ARBA00038415"/>
    </source>
</evidence>
<dbReference type="PANTHER" id="PTHR22847">
    <property type="entry name" value="WD40 REPEAT PROTEIN"/>
    <property type="match status" value="1"/>
</dbReference>
<dbReference type="PRINTS" id="PR00320">
    <property type="entry name" value="GPROTEINBRPT"/>
</dbReference>
<feature type="compositionally biased region" description="Low complexity" evidence="8">
    <location>
        <begin position="71"/>
        <end position="107"/>
    </location>
</feature>
<keyword evidence="2" id="KW-0677">Repeat</keyword>
<keyword evidence="11" id="KW-1185">Reference proteome</keyword>
<evidence type="ECO:0000256" key="2">
    <source>
        <dbReference type="ARBA" id="ARBA00022737"/>
    </source>
</evidence>
<feature type="repeat" description="WD" evidence="7">
    <location>
        <begin position="343"/>
        <end position="384"/>
    </location>
</feature>
<dbReference type="PROSITE" id="PS00678">
    <property type="entry name" value="WD_REPEATS_1"/>
    <property type="match status" value="3"/>
</dbReference>
<evidence type="ECO:0000256" key="3">
    <source>
        <dbReference type="ARBA" id="ARBA00023054"/>
    </source>
</evidence>
<keyword evidence="3" id="KW-0175">Coiled coil</keyword>
<feature type="repeat" description="WD" evidence="7">
    <location>
        <begin position="386"/>
        <end position="427"/>
    </location>
</feature>
<dbReference type="GO" id="GO:0042393">
    <property type="term" value="F:histone binding"/>
    <property type="evidence" value="ECO:0007669"/>
    <property type="project" value="TreeGrafter"/>
</dbReference>
<reference evidence="10" key="2">
    <citation type="submission" date="2023-05" db="EMBL/GenBank/DDBJ databases">
        <authorList>
            <consortium name="Lawrence Berkeley National Laboratory"/>
            <person name="Steindorff A."/>
            <person name="Hensen N."/>
            <person name="Bonometti L."/>
            <person name="Westerberg I."/>
            <person name="Brannstrom I.O."/>
            <person name="Guillou S."/>
            <person name="Cros-Aarteil S."/>
            <person name="Calhoun S."/>
            <person name="Haridas S."/>
            <person name="Kuo A."/>
            <person name="Mondo S."/>
            <person name="Pangilinan J."/>
            <person name="Riley R."/>
            <person name="Labutti K."/>
            <person name="Andreopoulos B."/>
            <person name="Lipzen A."/>
            <person name="Chen C."/>
            <person name="Yanf M."/>
            <person name="Daum C."/>
            <person name="Ng V."/>
            <person name="Clum A."/>
            <person name="Ohm R."/>
            <person name="Martin F."/>
            <person name="Silar P."/>
            <person name="Natvig D."/>
            <person name="Lalanne C."/>
            <person name="Gautier V."/>
            <person name="Ament-Velasquez S.L."/>
            <person name="Kruys A."/>
            <person name="Hutchinson M.I."/>
            <person name="Powell A.J."/>
            <person name="Barry K."/>
            <person name="Miller A.N."/>
            <person name="Grigoriev I.V."/>
            <person name="Debuchy R."/>
            <person name="Gladieux P."/>
            <person name="Thoren M.H."/>
            <person name="Johannesson H."/>
        </authorList>
    </citation>
    <scope>NUCLEOTIDE SEQUENCE</scope>
    <source>
        <strain evidence="10">PSN243</strain>
    </source>
</reference>
<feature type="domain" description="WDR5-like beta-propeller" evidence="9">
    <location>
        <begin position="176"/>
        <end position="509"/>
    </location>
</feature>
<feature type="region of interest" description="Disordered" evidence="8">
    <location>
        <begin position="525"/>
        <end position="546"/>
    </location>
</feature>
<evidence type="ECO:0000256" key="7">
    <source>
        <dbReference type="PROSITE-ProRule" id="PRU00221"/>
    </source>
</evidence>
<evidence type="ECO:0000313" key="10">
    <source>
        <dbReference type="EMBL" id="KAK4449294.1"/>
    </source>
</evidence>
<dbReference type="InterPro" id="IPR015943">
    <property type="entry name" value="WD40/YVTN_repeat-like_dom_sf"/>
</dbReference>
<feature type="repeat" description="WD" evidence="7">
    <location>
        <begin position="218"/>
        <end position="250"/>
    </location>
</feature>